<dbReference type="Proteomes" id="UP001059597">
    <property type="component" value="Chromosome"/>
</dbReference>
<evidence type="ECO:0000313" key="3">
    <source>
        <dbReference type="EMBL" id="BDM70319.1"/>
    </source>
</evidence>
<proteinExistence type="predicted"/>
<evidence type="ECO:0000256" key="1">
    <source>
        <dbReference type="SAM" id="MobiDB-lite"/>
    </source>
</evidence>
<dbReference type="EMBL" id="AP026073">
    <property type="protein sequence ID" value="BDM70319.1"/>
    <property type="molecule type" value="Genomic_DNA"/>
</dbReference>
<dbReference type="PANTHER" id="PTHR35585:SF1">
    <property type="entry name" value="HHE DOMAIN PROTEIN (AFU_ORTHOLOGUE AFUA_4G00730)"/>
    <property type="match status" value="1"/>
</dbReference>
<feature type="region of interest" description="Disordered" evidence="1">
    <location>
        <begin position="155"/>
        <end position="181"/>
    </location>
</feature>
<protein>
    <submittedName>
        <fullName evidence="3">Hemerythrin</fullName>
    </submittedName>
</protein>
<dbReference type="Pfam" id="PF01814">
    <property type="entry name" value="Hemerythrin"/>
    <property type="match status" value="1"/>
</dbReference>
<feature type="domain" description="Hemerythrin-like" evidence="2">
    <location>
        <begin position="28"/>
        <end position="146"/>
    </location>
</feature>
<dbReference type="RefSeq" id="WP_261954070.1">
    <property type="nucleotide sequence ID" value="NZ_AP026073.1"/>
</dbReference>
<dbReference type="Gene3D" id="1.20.120.520">
    <property type="entry name" value="nmb1532 protein domain like"/>
    <property type="match status" value="1"/>
</dbReference>
<name>A0ABM7ZVC9_STRNI</name>
<organism evidence="3 4">
    <name type="scientific">Streptomyces nigrescens</name>
    <dbReference type="NCBI Taxonomy" id="1920"/>
    <lineage>
        <taxon>Bacteria</taxon>
        <taxon>Bacillati</taxon>
        <taxon>Actinomycetota</taxon>
        <taxon>Actinomycetes</taxon>
        <taxon>Kitasatosporales</taxon>
        <taxon>Streptomycetaceae</taxon>
        <taxon>Streptomyces</taxon>
    </lineage>
</organism>
<dbReference type="PANTHER" id="PTHR35585">
    <property type="entry name" value="HHE DOMAIN PROTEIN (AFU_ORTHOLOGUE AFUA_4G00730)"/>
    <property type="match status" value="1"/>
</dbReference>
<dbReference type="InterPro" id="IPR012312">
    <property type="entry name" value="Hemerythrin-like"/>
</dbReference>
<reference evidence="3" key="1">
    <citation type="submission" date="2022-06" db="EMBL/GenBank/DDBJ databases">
        <title>Complete genome sequence of Streptomyces nigrescens HEK616.</title>
        <authorList>
            <person name="Asamizu S."/>
            <person name="Onaka H."/>
        </authorList>
    </citation>
    <scope>NUCLEOTIDE SEQUENCE</scope>
    <source>
        <strain evidence="3">HEK616</strain>
    </source>
</reference>
<dbReference type="CDD" id="cd12108">
    <property type="entry name" value="Hr-like"/>
    <property type="match status" value="1"/>
</dbReference>
<feature type="region of interest" description="Disordered" evidence="1">
    <location>
        <begin position="1"/>
        <end position="28"/>
    </location>
</feature>
<keyword evidence="4" id="KW-1185">Reference proteome</keyword>
<accession>A0ABM7ZVC9</accession>
<gene>
    <name evidence="3" type="ORF">HEK616_38060</name>
</gene>
<sequence length="210" mass="23307">MGPVSDAPDTPNAPDTSDARDAPDAPDVIEELTADHRAVQRLFDRIRAAAPGSAARKALVEQVSAALVRHFVVEKAYLYPAVRDYVADGRRWAEKELSDHGHIEELLHELEQRKSQDEDFTALVLALSTRVTGHLLDEEQRLFPRLQATCPAHTRRELGEKVRRARNGAPTHPRPHAPDSALATRAVSPGLGLLDGVRDFLTRRGRTRRS</sequence>
<evidence type="ECO:0000259" key="2">
    <source>
        <dbReference type="Pfam" id="PF01814"/>
    </source>
</evidence>
<evidence type="ECO:0000313" key="4">
    <source>
        <dbReference type="Proteomes" id="UP001059597"/>
    </source>
</evidence>